<sequence>MTRHRTGGVPTGSRRPLPRVALFVLTGLPLSLLGAAYVLLVLYIGGLLSLTLIGLPLLALGLRGARHLGRAHARLVRALLGEDLALPAPPPATTGAIAWVRGSLSDLTAWRGVLYLLLRLPVDLLAFVATLGLPAFGVWSLIWALADDQAAWVVAAAVLVALAAVALTPTAVRAAAGLHRRLARALLGPSASQLRVRTLERARSTALAEGDRDLRQVERDLHDGTQAQLVAIAMTLSLTADALADDVRETAGDVGETAGGAGETAGAVGETAGDKSLDRPRALVARARTQTDAAIAELRRLIDGISPAALDRGLLDALPHLTDRAGVPVTLAVDMPHRPGPAIERVAYFCAAELLTNIAKHSGATSATVDVRLVDEKLRITVHDNGIGGAALDKGSGLPGLRERLTAVDGTLTLDSPPTGTTTVVLEMPLHI</sequence>
<keyword evidence="3" id="KW-0808">Transferase</keyword>
<dbReference type="Pfam" id="PF02518">
    <property type="entry name" value="HATPase_c"/>
    <property type="match status" value="1"/>
</dbReference>
<dbReference type="Pfam" id="PF13796">
    <property type="entry name" value="Sensor"/>
    <property type="match status" value="1"/>
</dbReference>
<dbReference type="GO" id="GO:0004673">
    <property type="term" value="F:protein histidine kinase activity"/>
    <property type="evidence" value="ECO:0007669"/>
    <property type="project" value="UniProtKB-EC"/>
</dbReference>
<evidence type="ECO:0000256" key="7">
    <source>
        <dbReference type="SAM" id="Phobius"/>
    </source>
</evidence>
<dbReference type="RefSeq" id="WP_229897406.1">
    <property type="nucleotide sequence ID" value="NZ_BMVC01000001.1"/>
</dbReference>
<dbReference type="Gene3D" id="3.30.565.10">
    <property type="entry name" value="Histidine kinase-like ATPase, C-terminal domain"/>
    <property type="match status" value="1"/>
</dbReference>
<proteinExistence type="predicted"/>
<evidence type="ECO:0000256" key="4">
    <source>
        <dbReference type="ARBA" id="ARBA00022777"/>
    </source>
</evidence>
<dbReference type="SUPFAM" id="SSF55874">
    <property type="entry name" value="ATPase domain of HSP90 chaperone/DNA topoisomerase II/histidine kinase"/>
    <property type="match status" value="1"/>
</dbReference>
<keyword evidence="7" id="KW-1133">Transmembrane helix</keyword>
<feature type="transmembrane region" description="Helical" evidence="7">
    <location>
        <begin position="124"/>
        <end position="146"/>
    </location>
</feature>
<feature type="transmembrane region" description="Helical" evidence="7">
    <location>
        <begin position="46"/>
        <end position="65"/>
    </location>
</feature>
<evidence type="ECO:0000259" key="8">
    <source>
        <dbReference type="SMART" id="SM00387"/>
    </source>
</evidence>
<dbReference type="CDD" id="cd16917">
    <property type="entry name" value="HATPase_UhpB-NarQ-NarX-like"/>
    <property type="match status" value="1"/>
</dbReference>
<evidence type="ECO:0000256" key="6">
    <source>
        <dbReference type="SAM" id="MobiDB-lite"/>
    </source>
</evidence>
<dbReference type="PANTHER" id="PTHR24421:SF10">
    <property type="entry name" value="NITRATE_NITRITE SENSOR PROTEIN NARQ"/>
    <property type="match status" value="1"/>
</dbReference>
<feature type="transmembrane region" description="Helical" evidence="7">
    <location>
        <begin position="20"/>
        <end position="40"/>
    </location>
</feature>
<accession>A0A918WSN9</accession>
<gene>
    <name evidence="9" type="ORF">GCM10010334_04330</name>
</gene>
<feature type="region of interest" description="Disordered" evidence="6">
    <location>
        <begin position="252"/>
        <end position="274"/>
    </location>
</feature>
<keyword evidence="5" id="KW-0902">Two-component regulatory system</keyword>
<dbReference type="InterPro" id="IPR050482">
    <property type="entry name" value="Sensor_HK_TwoCompSys"/>
</dbReference>
<organism evidence="9 10">
    <name type="scientific">Streptomyces finlayi</name>
    <dbReference type="NCBI Taxonomy" id="67296"/>
    <lineage>
        <taxon>Bacteria</taxon>
        <taxon>Bacillati</taxon>
        <taxon>Actinomycetota</taxon>
        <taxon>Actinomycetes</taxon>
        <taxon>Kitasatosporales</taxon>
        <taxon>Streptomycetaceae</taxon>
        <taxon>Streptomyces</taxon>
    </lineage>
</organism>
<dbReference type="InterPro" id="IPR003594">
    <property type="entry name" value="HATPase_dom"/>
</dbReference>
<dbReference type="GO" id="GO:0000160">
    <property type="term" value="P:phosphorelay signal transduction system"/>
    <property type="evidence" value="ECO:0007669"/>
    <property type="project" value="UniProtKB-KW"/>
</dbReference>
<name>A0A918WSN9_9ACTN</name>
<comment type="catalytic activity">
    <reaction evidence="1">
        <text>ATP + protein L-histidine = ADP + protein N-phospho-L-histidine.</text>
        <dbReference type="EC" id="2.7.13.3"/>
    </reaction>
</comment>
<feature type="transmembrane region" description="Helical" evidence="7">
    <location>
        <begin position="152"/>
        <end position="172"/>
    </location>
</feature>
<keyword evidence="7" id="KW-0472">Membrane</keyword>
<feature type="domain" description="Histidine kinase/HSP90-like ATPase" evidence="8">
    <location>
        <begin position="342"/>
        <end position="432"/>
    </location>
</feature>
<dbReference type="InterPro" id="IPR025828">
    <property type="entry name" value="Put_sensor_dom"/>
</dbReference>
<dbReference type="Proteomes" id="UP000638353">
    <property type="component" value="Unassembled WGS sequence"/>
</dbReference>
<evidence type="ECO:0000313" key="10">
    <source>
        <dbReference type="Proteomes" id="UP000638353"/>
    </source>
</evidence>
<evidence type="ECO:0000313" key="9">
    <source>
        <dbReference type="EMBL" id="GHC78711.1"/>
    </source>
</evidence>
<dbReference type="AlphaFoldDB" id="A0A918WSN9"/>
<reference evidence="9" key="2">
    <citation type="submission" date="2020-09" db="EMBL/GenBank/DDBJ databases">
        <authorList>
            <person name="Sun Q."/>
            <person name="Ohkuma M."/>
        </authorList>
    </citation>
    <scope>NUCLEOTIDE SEQUENCE</scope>
    <source>
        <strain evidence="9">JCM 4637</strain>
    </source>
</reference>
<comment type="caution">
    <text evidence="9">The sequence shown here is derived from an EMBL/GenBank/DDBJ whole genome shotgun (WGS) entry which is preliminary data.</text>
</comment>
<dbReference type="InterPro" id="IPR036890">
    <property type="entry name" value="HATPase_C_sf"/>
</dbReference>
<evidence type="ECO:0000256" key="3">
    <source>
        <dbReference type="ARBA" id="ARBA00022679"/>
    </source>
</evidence>
<evidence type="ECO:0000256" key="2">
    <source>
        <dbReference type="ARBA" id="ARBA00012438"/>
    </source>
</evidence>
<dbReference type="PANTHER" id="PTHR24421">
    <property type="entry name" value="NITRATE/NITRITE SENSOR PROTEIN NARX-RELATED"/>
    <property type="match status" value="1"/>
</dbReference>
<keyword evidence="7" id="KW-0812">Transmembrane</keyword>
<protein>
    <recommendedName>
        <fullName evidence="2">histidine kinase</fullName>
        <ecNumber evidence="2">2.7.13.3</ecNumber>
    </recommendedName>
</protein>
<keyword evidence="4" id="KW-0418">Kinase</keyword>
<reference evidence="9" key="1">
    <citation type="journal article" date="2014" name="Int. J. Syst. Evol. Microbiol.">
        <title>Complete genome sequence of Corynebacterium casei LMG S-19264T (=DSM 44701T), isolated from a smear-ripened cheese.</title>
        <authorList>
            <consortium name="US DOE Joint Genome Institute (JGI-PGF)"/>
            <person name="Walter F."/>
            <person name="Albersmeier A."/>
            <person name="Kalinowski J."/>
            <person name="Ruckert C."/>
        </authorList>
    </citation>
    <scope>NUCLEOTIDE SEQUENCE</scope>
    <source>
        <strain evidence="9">JCM 4637</strain>
    </source>
</reference>
<dbReference type="SMART" id="SM00387">
    <property type="entry name" value="HATPase_c"/>
    <property type="match status" value="1"/>
</dbReference>
<dbReference type="EMBL" id="BMVC01000001">
    <property type="protein sequence ID" value="GHC78711.1"/>
    <property type="molecule type" value="Genomic_DNA"/>
</dbReference>
<evidence type="ECO:0000256" key="5">
    <source>
        <dbReference type="ARBA" id="ARBA00023012"/>
    </source>
</evidence>
<evidence type="ECO:0000256" key="1">
    <source>
        <dbReference type="ARBA" id="ARBA00000085"/>
    </source>
</evidence>
<dbReference type="EC" id="2.7.13.3" evidence="2"/>